<comment type="caution">
    <text evidence="2">The sequence shown here is derived from an EMBL/GenBank/DDBJ whole genome shotgun (WGS) entry which is preliminary data.</text>
</comment>
<feature type="region of interest" description="Disordered" evidence="1">
    <location>
        <begin position="36"/>
        <end position="100"/>
    </location>
</feature>
<sequence length="100" mass="10070">MIFKAENILTMTVKLSHWVRACPGTGAACVTLSEQNANRAAPGSRSASRGVPALLLSSPPASGGSSSSGSPPPPPPGPPGAPPPHNAARARRFRPLSIAP</sequence>
<protein>
    <submittedName>
        <fullName evidence="2">Uncharacterized protein</fullName>
    </submittedName>
</protein>
<gene>
    <name evidence="2" type="ORF">HW555_012190</name>
</gene>
<dbReference type="AlphaFoldDB" id="A0A835G7J1"/>
<accession>A0A835G7J1</accession>
<feature type="compositionally biased region" description="Low complexity" evidence="1">
    <location>
        <begin position="52"/>
        <end position="69"/>
    </location>
</feature>
<dbReference type="Proteomes" id="UP000648187">
    <property type="component" value="Unassembled WGS sequence"/>
</dbReference>
<keyword evidence="3" id="KW-1185">Reference proteome</keyword>
<evidence type="ECO:0000313" key="3">
    <source>
        <dbReference type="Proteomes" id="UP000648187"/>
    </source>
</evidence>
<dbReference type="EMBL" id="JACKWZ010000419">
    <property type="protein sequence ID" value="KAF9407959.1"/>
    <property type="molecule type" value="Genomic_DNA"/>
</dbReference>
<organism evidence="2 3">
    <name type="scientific">Spodoptera exigua</name>
    <name type="common">Beet armyworm</name>
    <name type="synonym">Noctua fulgens</name>
    <dbReference type="NCBI Taxonomy" id="7107"/>
    <lineage>
        <taxon>Eukaryota</taxon>
        <taxon>Metazoa</taxon>
        <taxon>Ecdysozoa</taxon>
        <taxon>Arthropoda</taxon>
        <taxon>Hexapoda</taxon>
        <taxon>Insecta</taxon>
        <taxon>Pterygota</taxon>
        <taxon>Neoptera</taxon>
        <taxon>Endopterygota</taxon>
        <taxon>Lepidoptera</taxon>
        <taxon>Glossata</taxon>
        <taxon>Ditrysia</taxon>
        <taxon>Noctuoidea</taxon>
        <taxon>Noctuidae</taxon>
        <taxon>Amphipyrinae</taxon>
        <taxon>Spodoptera</taxon>
    </lineage>
</organism>
<evidence type="ECO:0000313" key="2">
    <source>
        <dbReference type="EMBL" id="KAF9407959.1"/>
    </source>
</evidence>
<reference evidence="2" key="1">
    <citation type="submission" date="2020-08" db="EMBL/GenBank/DDBJ databases">
        <title>Spodoptera exigua strain:BAW_Kor-Di-RS1 Genome sequencing and assembly.</title>
        <authorList>
            <person name="Kim J."/>
            <person name="Nam H.Y."/>
            <person name="Kwon M."/>
            <person name="Choi J.H."/>
            <person name="Cho S.R."/>
            <person name="Kim G.-H."/>
        </authorList>
    </citation>
    <scope>NUCLEOTIDE SEQUENCE</scope>
    <source>
        <strain evidence="2">BAW_Kor-Di-RS1</strain>
        <tissue evidence="2">Whole-body</tissue>
    </source>
</reference>
<feature type="compositionally biased region" description="Pro residues" evidence="1">
    <location>
        <begin position="70"/>
        <end position="85"/>
    </location>
</feature>
<evidence type="ECO:0000256" key="1">
    <source>
        <dbReference type="SAM" id="MobiDB-lite"/>
    </source>
</evidence>
<name>A0A835G7J1_SPOEX</name>
<proteinExistence type="predicted"/>